<dbReference type="EMBL" id="FQUC01000001">
    <property type="protein sequence ID" value="SHE45189.1"/>
    <property type="molecule type" value="Genomic_DNA"/>
</dbReference>
<feature type="signal peptide" evidence="10">
    <location>
        <begin position="1"/>
        <end position="29"/>
    </location>
</feature>
<dbReference type="NCBIfam" id="TIGR04057">
    <property type="entry name" value="SusC_RagA_signa"/>
    <property type="match status" value="1"/>
</dbReference>
<dbReference type="FunFam" id="2.60.40.1120:FF:000003">
    <property type="entry name" value="Outer membrane protein Omp121"/>
    <property type="match status" value="1"/>
</dbReference>
<dbReference type="Proteomes" id="UP000184480">
    <property type="component" value="Unassembled WGS sequence"/>
</dbReference>
<dbReference type="InterPro" id="IPR000531">
    <property type="entry name" value="Beta-barrel_TonB"/>
</dbReference>
<evidence type="ECO:0000313" key="13">
    <source>
        <dbReference type="EMBL" id="SHE45189.1"/>
    </source>
</evidence>
<dbReference type="InterPro" id="IPR008969">
    <property type="entry name" value="CarboxyPept-like_regulatory"/>
</dbReference>
<accession>A0A1M4TL29</accession>
<organism evidence="13 14">
    <name type="scientific">Dysgonomonas macrotermitis</name>
    <dbReference type="NCBI Taxonomy" id="1346286"/>
    <lineage>
        <taxon>Bacteria</taxon>
        <taxon>Pseudomonadati</taxon>
        <taxon>Bacteroidota</taxon>
        <taxon>Bacteroidia</taxon>
        <taxon>Bacteroidales</taxon>
        <taxon>Dysgonomonadaceae</taxon>
        <taxon>Dysgonomonas</taxon>
    </lineage>
</organism>
<keyword evidence="6 8" id="KW-0472">Membrane</keyword>
<evidence type="ECO:0000259" key="12">
    <source>
        <dbReference type="Pfam" id="PF07715"/>
    </source>
</evidence>
<dbReference type="AlphaFoldDB" id="A0A1M4TL29"/>
<evidence type="ECO:0000256" key="1">
    <source>
        <dbReference type="ARBA" id="ARBA00004571"/>
    </source>
</evidence>
<evidence type="ECO:0000313" key="14">
    <source>
        <dbReference type="Proteomes" id="UP000184480"/>
    </source>
</evidence>
<dbReference type="InterPro" id="IPR039426">
    <property type="entry name" value="TonB-dep_rcpt-like"/>
</dbReference>
<dbReference type="STRING" id="1346286.SAMN05444362_101356"/>
<keyword evidence="5 9" id="KW-0798">TonB box</keyword>
<evidence type="ECO:0000256" key="7">
    <source>
        <dbReference type="ARBA" id="ARBA00023237"/>
    </source>
</evidence>
<evidence type="ECO:0000256" key="10">
    <source>
        <dbReference type="SAM" id="SignalP"/>
    </source>
</evidence>
<dbReference type="Pfam" id="PF00593">
    <property type="entry name" value="TonB_dep_Rec_b-barrel"/>
    <property type="match status" value="1"/>
</dbReference>
<dbReference type="Gene3D" id="2.60.40.1120">
    <property type="entry name" value="Carboxypeptidase-like, regulatory domain"/>
    <property type="match status" value="1"/>
</dbReference>
<keyword evidence="4 8" id="KW-0812">Transmembrane</keyword>
<reference evidence="14" key="1">
    <citation type="submission" date="2016-11" db="EMBL/GenBank/DDBJ databases">
        <authorList>
            <person name="Varghese N."/>
            <person name="Submissions S."/>
        </authorList>
    </citation>
    <scope>NUCLEOTIDE SEQUENCE [LARGE SCALE GENOMIC DNA]</scope>
    <source>
        <strain evidence="14">DSM 27370</strain>
    </source>
</reference>
<evidence type="ECO:0000256" key="5">
    <source>
        <dbReference type="ARBA" id="ARBA00023077"/>
    </source>
</evidence>
<comment type="similarity">
    <text evidence="8 9">Belongs to the TonB-dependent receptor family.</text>
</comment>
<name>A0A1M4TL29_9BACT</name>
<keyword evidence="3 8" id="KW-1134">Transmembrane beta strand</keyword>
<keyword evidence="10" id="KW-0732">Signal</keyword>
<dbReference type="SUPFAM" id="SSF49464">
    <property type="entry name" value="Carboxypeptidase regulatory domain-like"/>
    <property type="match status" value="1"/>
</dbReference>
<comment type="subcellular location">
    <subcellularLocation>
        <location evidence="1 8">Cell outer membrane</location>
        <topology evidence="1 8">Multi-pass membrane protein</topology>
    </subcellularLocation>
</comment>
<dbReference type="PROSITE" id="PS52016">
    <property type="entry name" value="TONB_DEPENDENT_REC_3"/>
    <property type="match status" value="1"/>
</dbReference>
<dbReference type="Gene3D" id="2.170.130.10">
    <property type="entry name" value="TonB-dependent receptor, plug domain"/>
    <property type="match status" value="1"/>
</dbReference>
<dbReference type="InterPro" id="IPR037066">
    <property type="entry name" value="Plug_dom_sf"/>
</dbReference>
<feature type="domain" description="TonB-dependent receptor-like beta-barrel" evidence="11">
    <location>
        <begin position="441"/>
        <end position="1000"/>
    </location>
</feature>
<evidence type="ECO:0000256" key="9">
    <source>
        <dbReference type="RuleBase" id="RU003357"/>
    </source>
</evidence>
<dbReference type="Pfam" id="PF13715">
    <property type="entry name" value="CarbopepD_reg_2"/>
    <property type="match status" value="1"/>
</dbReference>
<proteinExistence type="inferred from homology"/>
<dbReference type="InterPro" id="IPR012910">
    <property type="entry name" value="Plug_dom"/>
</dbReference>
<dbReference type="InterPro" id="IPR036942">
    <property type="entry name" value="Beta-barrel_TonB_sf"/>
</dbReference>
<evidence type="ECO:0000256" key="6">
    <source>
        <dbReference type="ARBA" id="ARBA00023136"/>
    </source>
</evidence>
<sequence length="1050" mass="115729">MKNSKKMKLFEARSLLTALFLCLSIMVFAQSKTVKGTVVDEKGEAIIGASVSVKGTTTGTMTDLDGNFSIIVNNNDVLTISYVGYTEQSVSVAGKTNVRVVLAEDSQILEEFVVVGYGVQKKTDVTGAMARVGEKELTAMPVKDAVQAMQGKAAGVDITSNQRPGQTGEIRIRGVRSIGADQGPLYVVDGMVLQSGASGTGSGNNSSGIDNLNPNDIESIDILKDASATAIYGSRGANGVVLVTTKRGKAGALSVNYSGTVTLEKLYNVSENMSAAEWLEYARIAKYNIGTYGSATPSYEADYALWGTLGLSWENIAKGWTNNNTVWDPSKVGSYDWEKHGKRTGVSTEHTLSVSGGNEKAQGYASFGYLKQEGTQPGQDFTRYSGKVSFDASPTKWFKMGASINLAWSNQDYGYNFTKSETGAGDYYSALRGMLAWTVPYDENGNNIKYPNGDMNIINPIDELKYTQNNRQTLNTFGNIYAQLDFGEMYSPLKGLKYRIQFGPEFKYYTTGTFNDEDGINGSGNNIASYNNYQTRAWTLDNLVYYDRNFGLDHKLGLTLMQSASKYHYEDATAKATDVATSEELWYNLGSGGSIGTFGSGLVERQLASYMIRANYGFRDKYLLTASVRWDGASQLADGNKWASFTSMALGWRIDQEKFMENVKAVSALKLRLGVGTTGNAAISAYATKGGLTQNYYNWGTTSSSSGYIPSDPTVKTPSKMPNPDLSWERTTQYNVGVDYGFLKNRINGSIDVYKSITNDLLLPMSIPSLVGYVSTYANVGKTEGWGIDLQINSTNIETKDFTWSTTLTWSKDRNKIKELANGRSEDIENNLFVGKEIGVYYDYVYDGIWKTSEAEEAAKYGRKPGQIRVKDLDGDGTIDANYDRKVVGSIRPDWSGGITNTFNYKNLELSFFIYSRWGFTVPNGALTLDGRYQMRKIDYWVAGTNENARYYSPGSNGEAADTYTSSMNYQDGSFIKMRNINIGYNFNQRQIKQLGIKNLKVYAQLMNPFTIYSKCDYLDTDLSNYDNNKTTVGSYTTTRALVFGLNIGF</sequence>
<keyword evidence="14" id="KW-1185">Reference proteome</keyword>
<evidence type="ECO:0000256" key="3">
    <source>
        <dbReference type="ARBA" id="ARBA00022452"/>
    </source>
</evidence>
<evidence type="ECO:0000259" key="11">
    <source>
        <dbReference type="Pfam" id="PF00593"/>
    </source>
</evidence>
<dbReference type="GO" id="GO:0009279">
    <property type="term" value="C:cell outer membrane"/>
    <property type="evidence" value="ECO:0007669"/>
    <property type="project" value="UniProtKB-SubCell"/>
</dbReference>
<evidence type="ECO:0000256" key="2">
    <source>
        <dbReference type="ARBA" id="ARBA00022448"/>
    </source>
</evidence>
<dbReference type="InterPro" id="IPR023997">
    <property type="entry name" value="TonB-dep_OMP_SusC/RagA_CS"/>
</dbReference>
<dbReference type="OrthoDB" id="9768177at2"/>
<dbReference type="Pfam" id="PF07715">
    <property type="entry name" value="Plug"/>
    <property type="match status" value="1"/>
</dbReference>
<dbReference type="InterPro" id="IPR023996">
    <property type="entry name" value="TonB-dep_OMP_SusC/RagA"/>
</dbReference>
<feature type="domain" description="TonB-dependent receptor plug" evidence="12">
    <location>
        <begin position="122"/>
        <end position="240"/>
    </location>
</feature>
<dbReference type="Gene3D" id="2.40.170.20">
    <property type="entry name" value="TonB-dependent receptor, beta-barrel domain"/>
    <property type="match status" value="1"/>
</dbReference>
<dbReference type="SUPFAM" id="SSF56935">
    <property type="entry name" value="Porins"/>
    <property type="match status" value="1"/>
</dbReference>
<dbReference type="NCBIfam" id="TIGR04056">
    <property type="entry name" value="OMP_RagA_SusC"/>
    <property type="match status" value="1"/>
</dbReference>
<keyword evidence="2 8" id="KW-0813">Transport</keyword>
<evidence type="ECO:0000256" key="8">
    <source>
        <dbReference type="PROSITE-ProRule" id="PRU01360"/>
    </source>
</evidence>
<gene>
    <name evidence="13" type="ORF">SAMN05444362_101356</name>
</gene>
<evidence type="ECO:0000256" key="4">
    <source>
        <dbReference type="ARBA" id="ARBA00022692"/>
    </source>
</evidence>
<protein>
    <submittedName>
        <fullName evidence="13">TonB-linked outer membrane protein, SusC/RagA family</fullName>
    </submittedName>
</protein>
<dbReference type="RefSeq" id="WP_062175445.1">
    <property type="nucleotide sequence ID" value="NZ_BBXL01000001.1"/>
</dbReference>
<keyword evidence="7 8" id="KW-0998">Cell outer membrane</keyword>
<feature type="chain" id="PRO_5009907554" evidence="10">
    <location>
        <begin position="30"/>
        <end position="1050"/>
    </location>
</feature>